<dbReference type="EMBL" id="CP047898">
    <property type="protein sequence ID" value="QHK18530.1"/>
    <property type="molecule type" value="Genomic_DNA"/>
</dbReference>
<feature type="domain" description="VOC" evidence="1">
    <location>
        <begin position="36"/>
        <end position="161"/>
    </location>
</feature>
<dbReference type="InterPro" id="IPR029068">
    <property type="entry name" value="Glyas_Bleomycin-R_OHBP_Dase"/>
</dbReference>
<name>A0A6P1NJ91_9MICC</name>
<accession>A0A6P1NJ91</accession>
<dbReference type="InterPro" id="IPR051332">
    <property type="entry name" value="Fosfomycin_Res_Enzymes"/>
</dbReference>
<organism evidence="2 3">
    <name type="scientific">Pseudarthrobacter psychrotolerans</name>
    <dbReference type="NCBI Taxonomy" id="2697569"/>
    <lineage>
        <taxon>Bacteria</taxon>
        <taxon>Bacillati</taxon>
        <taxon>Actinomycetota</taxon>
        <taxon>Actinomycetes</taxon>
        <taxon>Micrococcales</taxon>
        <taxon>Micrococcaceae</taxon>
        <taxon>Pseudarthrobacter</taxon>
    </lineage>
</organism>
<evidence type="ECO:0000313" key="2">
    <source>
        <dbReference type="EMBL" id="QHK18530.1"/>
    </source>
</evidence>
<gene>
    <name evidence="2" type="ORF">GU243_00585</name>
</gene>
<keyword evidence="3" id="KW-1185">Reference proteome</keyword>
<dbReference type="PANTHER" id="PTHR36113">
    <property type="entry name" value="LYASE, PUTATIVE-RELATED-RELATED"/>
    <property type="match status" value="1"/>
</dbReference>
<reference evidence="2 3" key="1">
    <citation type="submission" date="2020-01" db="EMBL/GenBank/DDBJ databases">
        <title>Pseudarthrobacter psychrotolerans sp. nov., isolated from antarctic soil.</title>
        <authorList>
            <person name="Shin Y."/>
            <person name="Park W."/>
        </authorList>
    </citation>
    <scope>NUCLEOTIDE SEQUENCE [LARGE SCALE GENOMIC DNA]</scope>
    <source>
        <strain evidence="2 3">YJ56</strain>
    </source>
</reference>
<dbReference type="KEGG" id="psey:GU243_00585"/>
<dbReference type="Proteomes" id="UP000464186">
    <property type="component" value="Chromosome"/>
</dbReference>
<evidence type="ECO:0000313" key="3">
    <source>
        <dbReference type="Proteomes" id="UP000464186"/>
    </source>
</evidence>
<dbReference type="PANTHER" id="PTHR36113:SF6">
    <property type="entry name" value="FOSFOMYCIN RESISTANCE PROTEIN FOSX"/>
    <property type="match status" value="1"/>
</dbReference>
<dbReference type="Pfam" id="PF13669">
    <property type="entry name" value="Glyoxalase_4"/>
    <property type="match status" value="1"/>
</dbReference>
<evidence type="ECO:0000259" key="1">
    <source>
        <dbReference type="PROSITE" id="PS51819"/>
    </source>
</evidence>
<dbReference type="AlphaFoldDB" id="A0A6P1NJ91"/>
<dbReference type="InterPro" id="IPR037523">
    <property type="entry name" value="VOC_core"/>
</dbReference>
<sequence>MTLFRVRGSGPQADRVAGDDCAHERLTSVNNDSKGTLHHIELWVPDIDRAKQEWGWVLARLGYSTYQSWASGISWRLGPTYIVAEQSPAMSSREHERTLPGLNHLAFHAGSQEDLDVFVEESRRHGWVQLFEDKYPHAGGPDHYAAYLVNSDGFELELVATA</sequence>
<proteinExistence type="predicted"/>
<dbReference type="Gene3D" id="3.10.180.10">
    <property type="entry name" value="2,3-Dihydroxybiphenyl 1,2-Dioxygenase, domain 1"/>
    <property type="match status" value="1"/>
</dbReference>
<dbReference type="PROSITE" id="PS51819">
    <property type="entry name" value="VOC"/>
    <property type="match status" value="1"/>
</dbReference>
<protein>
    <submittedName>
        <fullName evidence="2">Glyoxalase</fullName>
    </submittedName>
</protein>
<dbReference type="SUPFAM" id="SSF54593">
    <property type="entry name" value="Glyoxalase/Bleomycin resistance protein/Dihydroxybiphenyl dioxygenase"/>
    <property type="match status" value="1"/>
</dbReference>